<comment type="caution">
    <text evidence="8">The sequence shown here is derived from an EMBL/GenBank/DDBJ whole genome shotgun (WGS) entry which is preliminary data.</text>
</comment>
<dbReference type="InterPro" id="IPR051533">
    <property type="entry name" value="WaaL-like"/>
</dbReference>
<evidence type="ECO:0000256" key="5">
    <source>
        <dbReference type="SAM" id="MobiDB-lite"/>
    </source>
</evidence>
<dbReference type="RefSeq" id="WP_141848578.1">
    <property type="nucleotide sequence ID" value="NZ_BAAAPR010000005.1"/>
</dbReference>
<organism evidence="8 9">
    <name type="scientific">Lapillicoccus jejuensis</name>
    <dbReference type="NCBI Taxonomy" id="402171"/>
    <lineage>
        <taxon>Bacteria</taxon>
        <taxon>Bacillati</taxon>
        <taxon>Actinomycetota</taxon>
        <taxon>Actinomycetes</taxon>
        <taxon>Micrococcales</taxon>
        <taxon>Intrasporangiaceae</taxon>
        <taxon>Lapillicoccus</taxon>
    </lineage>
</organism>
<dbReference type="PANTHER" id="PTHR37422">
    <property type="entry name" value="TEICHURONIC ACID BIOSYNTHESIS PROTEIN TUAE"/>
    <property type="match status" value="1"/>
</dbReference>
<reference evidence="8 9" key="1">
    <citation type="submission" date="2019-06" db="EMBL/GenBank/DDBJ databases">
        <title>Sequencing the genomes of 1000 actinobacteria strains.</title>
        <authorList>
            <person name="Klenk H.-P."/>
        </authorList>
    </citation>
    <scope>NUCLEOTIDE SEQUENCE [LARGE SCALE GENOMIC DNA]</scope>
    <source>
        <strain evidence="8 9">DSM 18607</strain>
    </source>
</reference>
<name>A0A542E1F5_9MICO</name>
<evidence type="ECO:0000256" key="6">
    <source>
        <dbReference type="SAM" id="Phobius"/>
    </source>
</evidence>
<feature type="transmembrane region" description="Helical" evidence="6">
    <location>
        <begin position="264"/>
        <end position="283"/>
    </location>
</feature>
<protein>
    <submittedName>
        <fullName evidence="8">O-antigen ligase</fullName>
    </submittedName>
</protein>
<dbReference type="EMBL" id="VFMN01000001">
    <property type="protein sequence ID" value="TQJ09167.1"/>
    <property type="molecule type" value="Genomic_DNA"/>
</dbReference>
<evidence type="ECO:0000256" key="4">
    <source>
        <dbReference type="ARBA" id="ARBA00023136"/>
    </source>
</evidence>
<feature type="transmembrane region" description="Helical" evidence="6">
    <location>
        <begin position="102"/>
        <end position="121"/>
    </location>
</feature>
<evidence type="ECO:0000256" key="2">
    <source>
        <dbReference type="ARBA" id="ARBA00022692"/>
    </source>
</evidence>
<feature type="transmembrane region" description="Helical" evidence="6">
    <location>
        <begin position="133"/>
        <end position="154"/>
    </location>
</feature>
<feature type="region of interest" description="Disordered" evidence="5">
    <location>
        <begin position="621"/>
        <end position="652"/>
    </location>
</feature>
<evidence type="ECO:0000313" key="9">
    <source>
        <dbReference type="Proteomes" id="UP000317893"/>
    </source>
</evidence>
<keyword evidence="4 6" id="KW-0472">Membrane</keyword>
<dbReference type="AlphaFoldDB" id="A0A542E1F5"/>
<keyword evidence="9" id="KW-1185">Reference proteome</keyword>
<feature type="transmembrane region" description="Helical" evidence="6">
    <location>
        <begin position="379"/>
        <end position="396"/>
    </location>
</feature>
<feature type="transmembrane region" description="Helical" evidence="6">
    <location>
        <begin position="225"/>
        <end position="252"/>
    </location>
</feature>
<feature type="transmembrane region" description="Helical" evidence="6">
    <location>
        <begin position="16"/>
        <end position="37"/>
    </location>
</feature>
<keyword evidence="8" id="KW-0436">Ligase</keyword>
<gene>
    <name evidence="8" type="ORF">FB458_2275</name>
</gene>
<accession>A0A542E1F5</accession>
<dbReference type="Proteomes" id="UP000317893">
    <property type="component" value="Unassembled WGS sequence"/>
</dbReference>
<proteinExistence type="predicted"/>
<feature type="transmembrane region" description="Helical" evidence="6">
    <location>
        <begin position="437"/>
        <end position="459"/>
    </location>
</feature>
<sequence length="652" mass="66965">MSAPRAARLRSYDQPVLIAYVVVLVSIPSELVVGPLGAAGTPAGLVAIAMMVWWVASAAVAPRPSSPSNPVKWLLLAFALAVLVSYVAGMDRPVSTAEEVSSADRALLSLVGWCGAVLVMVDGTTTRRRLDAVLQTLAVGGGLVALLGLLQFFFGLDVAHLVRIPGLTPNGAIGELIARSSFRRVTGTTAHPIEFGVVLAALAPLAVHYGRFAEDLRVRRLSWTAAVLMAGAIPLSIARSGILGAAIALALLFFTWPASLRRRVLLATVVGAAACSVAVPGLLGTFKSLFLNAGSDPSTGGRTDDYGPVLAYLEQSPLFGRGIGTFIPSLYRTLDNAYLGLLVETGVVGLLCCVVLLVGVLVVAARIRRRSRVGQDRDLAQTLLAGVAVLAVNAATFDLFGFSMAVGVLFLLIGAVGSLHSLSAARTVPERPLSRRAVAAVCALGLGTAAVAGVTAHLARPEYHALGTAIVVPPSQPDTLKVTGAGRASTAVSVLLRVVESPENRDSLSRRGVGDFEIAVGDGSLMMGTDRTGTGGSVITVLSTGSSAPQAEDGLQLVLASMQTQLDALQREVGATGPSALSLQGISTNPAFPVRGRPSRSIGAGAVVGIVLTTCATHLLRRRRSGDGPPTPSAAAAPPRDPSPAAVPALVP</sequence>
<evidence type="ECO:0000313" key="8">
    <source>
        <dbReference type="EMBL" id="TQJ09167.1"/>
    </source>
</evidence>
<feature type="transmembrane region" description="Helical" evidence="6">
    <location>
        <begin position="338"/>
        <end position="367"/>
    </location>
</feature>
<feature type="compositionally biased region" description="Low complexity" evidence="5">
    <location>
        <begin position="633"/>
        <end position="652"/>
    </location>
</feature>
<dbReference type="GO" id="GO:0016874">
    <property type="term" value="F:ligase activity"/>
    <property type="evidence" value="ECO:0007669"/>
    <property type="project" value="UniProtKB-KW"/>
</dbReference>
<dbReference type="OrthoDB" id="5243524at2"/>
<dbReference type="Pfam" id="PF04932">
    <property type="entry name" value="Wzy_C"/>
    <property type="match status" value="1"/>
</dbReference>
<keyword evidence="2 6" id="KW-0812">Transmembrane</keyword>
<dbReference type="InterPro" id="IPR007016">
    <property type="entry name" value="O-antigen_ligase-rel_domated"/>
</dbReference>
<feature type="transmembrane region" description="Helical" evidence="6">
    <location>
        <begin position="43"/>
        <end position="61"/>
    </location>
</feature>
<evidence type="ECO:0000259" key="7">
    <source>
        <dbReference type="Pfam" id="PF04932"/>
    </source>
</evidence>
<dbReference type="PANTHER" id="PTHR37422:SF23">
    <property type="entry name" value="TEICHURONIC ACID BIOSYNTHESIS PROTEIN TUAE"/>
    <property type="match status" value="1"/>
</dbReference>
<dbReference type="GO" id="GO:0016020">
    <property type="term" value="C:membrane"/>
    <property type="evidence" value="ECO:0007669"/>
    <property type="project" value="UniProtKB-SubCell"/>
</dbReference>
<feature type="domain" description="O-antigen ligase-related" evidence="7">
    <location>
        <begin position="225"/>
        <end position="352"/>
    </location>
</feature>
<evidence type="ECO:0000256" key="3">
    <source>
        <dbReference type="ARBA" id="ARBA00022989"/>
    </source>
</evidence>
<comment type="subcellular location">
    <subcellularLocation>
        <location evidence="1">Membrane</location>
        <topology evidence="1">Multi-pass membrane protein</topology>
    </subcellularLocation>
</comment>
<feature type="transmembrane region" description="Helical" evidence="6">
    <location>
        <begin position="73"/>
        <end position="90"/>
    </location>
</feature>
<evidence type="ECO:0000256" key="1">
    <source>
        <dbReference type="ARBA" id="ARBA00004141"/>
    </source>
</evidence>
<feature type="transmembrane region" description="Helical" evidence="6">
    <location>
        <begin position="402"/>
        <end position="425"/>
    </location>
</feature>
<keyword evidence="3 6" id="KW-1133">Transmembrane helix</keyword>